<evidence type="ECO:0000313" key="1">
    <source>
        <dbReference type="EMBL" id="QHT90366.1"/>
    </source>
</evidence>
<sequence length="33" mass="3981">MYMIPYTYFIHLRVLLHSFPRIGKAYSETDEST</sequence>
<dbReference type="EMBL" id="MN740153">
    <property type="protein sequence ID" value="QHT90366.1"/>
    <property type="molecule type" value="Genomic_DNA"/>
</dbReference>
<name>A0A6C0ID59_9ZZZZ</name>
<organism evidence="1">
    <name type="scientific">viral metagenome</name>
    <dbReference type="NCBI Taxonomy" id="1070528"/>
    <lineage>
        <taxon>unclassified sequences</taxon>
        <taxon>metagenomes</taxon>
        <taxon>organismal metagenomes</taxon>
    </lineage>
</organism>
<accession>A0A6C0ID59</accession>
<reference evidence="1" key="1">
    <citation type="journal article" date="2020" name="Nature">
        <title>Giant virus diversity and host interactions through global metagenomics.</title>
        <authorList>
            <person name="Schulz F."/>
            <person name="Roux S."/>
            <person name="Paez-Espino D."/>
            <person name="Jungbluth S."/>
            <person name="Walsh D.A."/>
            <person name="Denef V.J."/>
            <person name="McMahon K.D."/>
            <person name="Konstantinidis K.T."/>
            <person name="Eloe-Fadrosh E.A."/>
            <person name="Kyrpides N.C."/>
            <person name="Woyke T."/>
        </authorList>
    </citation>
    <scope>NUCLEOTIDE SEQUENCE</scope>
    <source>
        <strain evidence="1">GVMAG-M-3300023184-68</strain>
    </source>
</reference>
<proteinExistence type="predicted"/>
<dbReference type="AlphaFoldDB" id="A0A6C0ID59"/>
<protein>
    <submittedName>
        <fullName evidence="1">Uncharacterized protein</fullName>
    </submittedName>
</protein>